<feature type="region of interest" description="Disordered" evidence="1">
    <location>
        <begin position="64"/>
        <end position="116"/>
    </location>
</feature>
<accession>A0A2J7QGI2</accession>
<organism evidence="2 3">
    <name type="scientific">Cryptotermes secundus</name>
    <dbReference type="NCBI Taxonomy" id="105785"/>
    <lineage>
        <taxon>Eukaryota</taxon>
        <taxon>Metazoa</taxon>
        <taxon>Ecdysozoa</taxon>
        <taxon>Arthropoda</taxon>
        <taxon>Hexapoda</taxon>
        <taxon>Insecta</taxon>
        <taxon>Pterygota</taxon>
        <taxon>Neoptera</taxon>
        <taxon>Polyneoptera</taxon>
        <taxon>Dictyoptera</taxon>
        <taxon>Blattodea</taxon>
        <taxon>Blattoidea</taxon>
        <taxon>Termitoidae</taxon>
        <taxon>Kalotermitidae</taxon>
        <taxon>Cryptotermitinae</taxon>
        <taxon>Cryptotermes</taxon>
    </lineage>
</organism>
<dbReference type="OrthoDB" id="6270916at2759"/>
<proteinExistence type="predicted"/>
<reference evidence="2 3" key="1">
    <citation type="submission" date="2017-12" db="EMBL/GenBank/DDBJ databases">
        <title>Hemimetabolous genomes reveal molecular basis of termite eusociality.</title>
        <authorList>
            <person name="Harrison M.C."/>
            <person name="Jongepier E."/>
            <person name="Robertson H.M."/>
            <person name="Arning N."/>
            <person name="Bitard-Feildel T."/>
            <person name="Chao H."/>
            <person name="Childers C.P."/>
            <person name="Dinh H."/>
            <person name="Doddapaneni H."/>
            <person name="Dugan S."/>
            <person name="Gowin J."/>
            <person name="Greiner C."/>
            <person name="Han Y."/>
            <person name="Hu H."/>
            <person name="Hughes D.S.T."/>
            <person name="Huylmans A.-K."/>
            <person name="Kemena C."/>
            <person name="Kremer L.P.M."/>
            <person name="Lee S.L."/>
            <person name="Lopez-Ezquerra A."/>
            <person name="Mallet L."/>
            <person name="Monroy-Kuhn J.M."/>
            <person name="Moser A."/>
            <person name="Murali S.C."/>
            <person name="Muzny D.M."/>
            <person name="Otani S."/>
            <person name="Piulachs M.-D."/>
            <person name="Poelchau M."/>
            <person name="Qu J."/>
            <person name="Schaub F."/>
            <person name="Wada-Katsumata A."/>
            <person name="Worley K.C."/>
            <person name="Xie Q."/>
            <person name="Ylla G."/>
            <person name="Poulsen M."/>
            <person name="Gibbs R.A."/>
            <person name="Schal C."/>
            <person name="Richards S."/>
            <person name="Belles X."/>
            <person name="Korb J."/>
            <person name="Bornberg-Bauer E."/>
        </authorList>
    </citation>
    <scope>NUCLEOTIDE SEQUENCE [LARGE SCALE GENOMIC DNA]</scope>
    <source>
        <tissue evidence="2">Whole body</tissue>
    </source>
</reference>
<feature type="compositionally biased region" description="Basic and acidic residues" evidence="1">
    <location>
        <begin position="216"/>
        <end position="243"/>
    </location>
</feature>
<dbReference type="EMBL" id="NEVH01014371">
    <property type="protein sequence ID" value="PNF27691.1"/>
    <property type="molecule type" value="Genomic_DNA"/>
</dbReference>
<dbReference type="InterPro" id="IPR024855">
    <property type="entry name" value="UNC79"/>
</dbReference>
<protein>
    <submittedName>
        <fullName evidence="2">Uncharacterized protein</fullName>
    </submittedName>
</protein>
<feature type="region of interest" description="Disordered" evidence="1">
    <location>
        <begin position="210"/>
        <end position="243"/>
    </location>
</feature>
<dbReference type="PANTHER" id="PTHR21696">
    <property type="entry name" value="PROTEIN UNC-79 HOMOLOG"/>
    <property type="match status" value="1"/>
</dbReference>
<evidence type="ECO:0000313" key="3">
    <source>
        <dbReference type="Proteomes" id="UP000235965"/>
    </source>
</evidence>
<evidence type="ECO:0000256" key="1">
    <source>
        <dbReference type="SAM" id="MobiDB-lite"/>
    </source>
</evidence>
<dbReference type="PANTHER" id="PTHR21696:SF2">
    <property type="entry name" value="PROTEIN UNC-79 HOMOLOG"/>
    <property type="match status" value="1"/>
</dbReference>
<dbReference type="AlphaFoldDB" id="A0A2J7QGI2"/>
<feature type="compositionally biased region" description="Basic and acidic residues" evidence="1">
    <location>
        <begin position="64"/>
        <end position="89"/>
    </location>
</feature>
<evidence type="ECO:0000313" key="2">
    <source>
        <dbReference type="EMBL" id="PNF27691.1"/>
    </source>
</evidence>
<gene>
    <name evidence="2" type="ORF">B7P43_G14583</name>
</gene>
<dbReference type="Proteomes" id="UP000235965">
    <property type="component" value="Unassembled WGS sequence"/>
</dbReference>
<keyword evidence="3" id="KW-1185">Reference proteome</keyword>
<sequence length="306" mass="34122">MSPLGFDAKKLYYFVAVRFKKTSARVQEQALNWLQILTAQDIVIPLPQLFAMFNDGVRVMKGNSKDDKLTKTCKHEESGRRGSPVKDVDDTSPSPVREDSSGNTSGLSDDEAPTSRHVEFETDAELTLSCCILMLDVLLRQMELQEVEKHNGVHTSLSEDVSQLLKLMISASWVGSHSCASKNDCVFCESSVMWHQLALQLIEFLAPEHPVNPPDSHVEEQVGEEGGHGHKSPPESEKKPETKPDVVINMPIPEFHSVGVVLMHVPHVRPLCFYLAQSCPLFASQAAEYALGKKRTFVDTNFWTPH</sequence>
<comment type="caution">
    <text evidence="2">The sequence shown here is derived from an EMBL/GenBank/DDBJ whole genome shotgun (WGS) entry which is preliminary data.</text>
</comment>
<name>A0A2J7QGI2_9NEOP</name>